<keyword evidence="3" id="KW-1185">Reference proteome</keyword>
<feature type="compositionally biased region" description="Basic residues" evidence="2">
    <location>
        <begin position="86"/>
        <end position="97"/>
    </location>
</feature>
<evidence type="ECO:0000256" key="2">
    <source>
        <dbReference type="SAM" id="MobiDB-lite"/>
    </source>
</evidence>
<feature type="compositionally biased region" description="Basic and acidic residues" evidence="2">
    <location>
        <begin position="190"/>
        <end position="204"/>
    </location>
</feature>
<evidence type="ECO:0000313" key="4">
    <source>
        <dbReference type="WBParaSite" id="scaffold2578_cov231.g5088"/>
    </source>
</evidence>
<organism evidence="3 4">
    <name type="scientific">Meloidogyne javanica</name>
    <name type="common">Root-knot nematode worm</name>
    <dbReference type="NCBI Taxonomy" id="6303"/>
    <lineage>
        <taxon>Eukaryota</taxon>
        <taxon>Metazoa</taxon>
        <taxon>Ecdysozoa</taxon>
        <taxon>Nematoda</taxon>
        <taxon>Chromadorea</taxon>
        <taxon>Rhabditida</taxon>
        <taxon>Tylenchina</taxon>
        <taxon>Tylenchomorpha</taxon>
        <taxon>Tylenchoidea</taxon>
        <taxon>Meloidogynidae</taxon>
        <taxon>Meloidogyninae</taxon>
        <taxon>Meloidogyne</taxon>
        <taxon>Meloidogyne incognita group</taxon>
    </lineage>
</organism>
<accession>A0A915M4N2</accession>
<feature type="region of interest" description="Disordered" evidence="2">
    <location>
        <begin position="33"/>
        <end position="143"/>
    </location>
</feature>
<dbReference type="Proteomes" id="UP000887561">
    <property type="component" value="Unplaced"/>
</dbReference>
<feature type="coiled-coil region" evidence="1">
    <location>
        <begin position="214"/>
        <end position="248"/>
    </location>
</feature>
<reference evidence="4" key="1">
    <citation type="submission" date="2022-11" db="UniProtKB">
        <authorList>
            <consortium name="WormBaseParasite"/>
        </authorList>
    </citation>
    <scope>IDENTIFICATION</scope>
</reference>
<protein>
    <submittedName>
        <fullName evidence="4">Uncharacterized protein</fullName>
    </submittedName>
</protein>
<dbReference type="WBParaSite" id="scaffold2578_cov231.g5088">
    <property type="protein sequence ID" value="scaffold2578_cov231.g5088"/>
    <property type="gene ID" value="scaffold2578_cov231.g5088"/>
</dbReference>
<proteinExistence type="predicted"/>
<feature type="compositionally biased region" description="Low complexity" evidence="2">
    <location>
        <begin position="119"/>
        <end position="138"/>
    </location>
</feature>
<name>A0A915M4N2_MELJA</name>
<dbReference type="AlphaFoldDB" id="A0A915M4N2"/>
<sequence length="353" mass="40665">MAENRATVEHNGFEYYKEGDQWYQTSTFFKDNFPIKEDKVPDEVKTRWSQLMPEEREESREETEEAQEVSERATSELPKSQPSKSLSKKSVKNKKRIIPPVDPRLSRERDRSMPAPKKAFSSVNFTSTSSAASSSKTAETVEKGSQPIIVTDSLQLIRPLRAELKWKMRTNAIELEKRMEIRKSIMNNSDDRIKPFEPKKKTSEESLASRNESRIQMNVKAEELISKLERIKRKREQLNNRIRGDEEINPPVKVPRGGNFFDIERLADVAAEHNVTVLNLDKFICATDKRKIIYNVNLYSSDSGVCIFCDVHGDRQLSDKHVNDKDCPFFFCTCANCYLVGKLGEAGRFLENK</sequence>
<keyword evidence="1" id="KW-0175">Coiled coil</keyword>
<feature type="compositionally biased region" description="Basic and acidic residues" evidence="2">
    <location>
        <begin position="33"/>
        <end position="46"/>
    </location>
</feature>
<feature type="region of interest" description="Disordered" evidence="2">
    <location>
        <begin position="190"/>
        <end position="211"/>
    </location>
</feature>
<evidence type="ECO:0000313" key="3">
    <source>
        <dbReference type="Proteomes" id="UP000887561"/>
    </source>
</evidence>
<evidence type="ECO:0000256" key="1">
    <source>
        <dbReference type="SAM" id="Coils"/>
    </source>
</evidence>